<name>A0A409W1R8_9AGAR</name>
<gene>
    <name evidence="2" type="ORF">CVT26_003776</name>
</gene>
<feature type="compositionally biased region" description="Pro residues" evidence="1">
    <location>
        <begin position="898"/>
        <end position="910"/>
    </location>
</feature>
<feature type="compositionally biased region" description="Polar residues" evidence="1">
    <location>
        <begin position="820"/>
        <end position="829"/>
    </location>
</feature>
<feature type="compositionally biased region" description="Basic and acidic residues" evidence="1">
    <location>
        <begin position="330"/>
        <end position="357"/>
    </location>
</feature>
<feature type="compositionally biased region" description="Polar residues" evidence="1">
    <location>
        <begin position="384"/>
        <end position="405"/>
    </location>
</feature>
<dbReference type="OrthoDB" id="2507488at2759"/>
<accession>A0A409W1R8</accession>
<comment type="caution">
    <text evidence="2">The sequence shown here is derived from an EMBL/GenBank/DDBJ whole genome shotgun (WGS) entry which is preliminary data.</text>
</comment>
<feature type="compositionally biased region" description="Polar residues" evidence="1">
    <location>
        <begin position="32"/>
        <end position="41"/>
    </location>
</feature>
<feature type="region of interest" description="Disordered" evidence="1">
    <location>
        <begin position="229"/>
        <end position="304"/>
    </location>
</feature>
<sequence length="958" mass="101724">MYRGTPSSIFDVPEFPTLRRVKPLPKRRRTTSSSDTGGNETLLTLSPAQASALAAQGASILQQSAAAAALLGQHQGEGQGQGLQSLDSLGPNPTPEELIAHADTLSARMALQNYYMPILGSVQNLLASATHASSVVEGANNDGSADPNGNNTSSTTTAAAAAAAALAAVAGAGRNGQLPLPLSELDSVDLGIHFAAAAAAAAAIGGLGSLGLGLPGMNSLLGNINSGQGTGPGTASIGVGTTERAAGFTRDYQEDDRGRDDSDYVDHLRQPGNTKKRKVPANASPRGNGLAEGRPGSPLSSYLDDEGLDITESIEDLQLQLHLQREREMLERDRERERDRDRDHYHRDRSRSREDYSPSRTNHPAYHHHSRSNSSNSNPSNNHGYTYTGTTSNPTQSSSLIVPGTSPNSFHLSTLLMYPPPPYPGQLEMLKKKRGKLTAVTLAGLQHKEMLKTRKRQLAAVMGALSHGDTFALDQALASASYGYGVALRDGGAPPITPTTGSSGGHDAEIDEDVLDELELGEGQGQLVLHHQGPGIRMSKRRNVRMARAMKVLMDLPERRVRHPDAVPFPEGEFEFHCHSGKKLLTVSVSFYPSTCVVDRTGRLALFFFADSVAAERLSATKDEVATLRKRFEAEFEKQAIKAAKMAAAAANNVTNVIAPAPTTLVPITGEKPSKVAKASGGKGKRERQERDRERAERAQAQIQQQQKAAEKNSSADANAPSGKENVNVSAQKEGSQAPVPSGKSKGGKKKKRSALANASNPHHLRNYVPSRLPHSDGHGHHNSSAGANTNSNTVWPLPVKFLSAEIPPKSGGGGKKGSANRNAHSSAQYPPGSNIPLTYPGEEWICPFCEYDLFYGGDAEYRRAVRNRKKILKRRRRARERAARAASGVKTTAPAATAPPPAPVAPPPSEEGEEEDEGYGDEEVYEEVVGPGEDGRQFVGAVGGGTGRWKGGGGADG</sequence>
<protein>
    <submittedName>
        <fullName evidence="2">Uncharacterized protein</fullName>
    </submittedName>
</protein>
<feature type="region of interest" description="Disordered" evidence="1">
    <location>
        <begin position="77"/>
        <end position="96"/>
    </location>
</feature>
<feature type="region of interest" description="Disordered" evidence="1">
    <location>
        <begin position="330"/>
        <end position="405"/>
    </location>
</feature>
<evidence type="ECO:0000313" key="2">
    <source>
        <dbReference type="EMBL" id="PPQ72447.1"/>
    </source>
</evidence>
<feature type="compositionally biased region" description="Basic and acidic residues" evidence="1">
    <location>
        <begin position="251"/>
        <end position="269"/>
    </location>
</feature>
<dbReference type="InParanoid" id="A0A409W1R8"/>
<evidence type="ECO:0000313" key="3">
    <source>
        <dbReference type="Proteomes" id="UP000284706"/>
    </source>
</evidence>
<feature type="compositionally biased region" description="Low complexity" evidence="1">
    <location>
        <begin position="372"/>
        <end position="383"/>
    </location>
</feature>
<feature type="region of interest" description="Disordered" evidence="1">
    <location>
        <begin position="873"/>
        <end position="958"/>
    </location>
</feature>
<feature type="compositionally biased region" description="Gly residues" evidence="1">
    <location>
        <begin position="942"/>
        <end position="958"/>
    </location>
</feature>
<feature type="compositionally biased region" description="Polar residues" evidence="1">
    <location>
        <begin position="725"/>
        <end position="735"/>
    </location>
</feature>
<feature type="compositionally biased region" description="Basic residues" evidence="1">
    <location>
        <begin position="20"/>
        <end position="30"/>
    </location>
</feature>
<feature type="compositionally biased region" description="Basic and acidic residues" evidence="1">
    <location>
        <begin position="687"/>
        <end position="698"/>
    </location>
</feature>
<feature type="region of interest" description="Disordered" evidence="1">
    <location>
        <begin position="806"/>
        <end position="835"/>
    </location>
</feature>
<reference evidence="2 3" key="1">
    <citation type="journal article" date="2018" name="Evol. Lett.">
        <title>Horizontal gene cluster transfer increased hallucinogenic mushroom diversity.</title>
        <authorList>
            <person name="Reynolds H.T."/>
            <person name="Vijayakumar V."/>
            <person name="Gluck-Thaler E."/>
            <person name="Korotkin H.B."/>
            <person name="Matheny P.B."/>
            <person name="Slot J.C."/>
        </authorList>
    </citation>
    <scope>NUCLEOTIDE SEQUENCE [LARGE SCALE GENOMIC DNA]</scope>
    <source>
        <strain evidence="2 3">SRW20</strain>
    </source>
</reference>
<feature type="region of interest" description="Disordered" evidence="1">
    <location>
        <begin position="20"/>
        <end position="42"/>
    </location>
</feature>
<dbReference type="AlphaFoldDB" id="A0A409W1R8"/>
<feature type="region of interest" description="Disordered" evidence="1">
    <location>
        <begin position="665"/>
        <end position="793"/>
    </location>
</feature>
<evidence type="ECO:0000256" key="1">
    <source>
        <dbReference type="SAM" id="MobiDB-lite"/>
    </source>
</evidence>
<feature type="compositionally biased region" description="Acidic residues" evidence="1">
    <location>
        <begin position="911"/>
        <end position="927"/>
    </location>
</feature>
<organism evidence="2 3">
    <name type="scientific">Gymnopilus dilepis</name>
    <dbReference type="NCBI Taxonomy" id="231916"/>
    <lineage>
        <taxon>Eukaryota</taxon>
        <taxon>Fungi</taxon>
        <taxon>Dikarya</taxon>
        <taxon>Basidiomycota</taxon>
        <taxon>Agaricomycotina</taxon>
        <taxon>Agaricomycetes</taxon>
        <taxon>Agaricomycetidae</taxon>
        <taxon>Agaricales</taxon>
        <taxon>Agaricineae</taxon>
        <taxon>Hymenogastraceae</taxon>
        <taxon>Gymnopilus</taxon>
    </lineage>
</organism>
<proteinExistence type="predicted"/>
<feature type="compositionally biased region" description="Low complexity" evidence="1">
    <location>
        <begin position="699"/>
        <end position="708"/>
    </location>
</feature>
<dbReference type="Proteomes" id="UP000284706">
    <property type="component" value="Unassembled WGS sequence"/>
</dbReference>
<dbReference type="EMBL" id="NHYE01005457">
    <property type="protein sequence ID" value="PPQ72447.1"/>
    <property type="molecule type" value="Genomic_DNA"/>
</dbReference>
<keyword evidence="3" id="KW-1185">Reference proteome</keyword>
<feature type="compositionally biased region" description="Low complexity" evidence="1">
    <location>
        <begin position="783"/>
        <end position="793"/>
    </location>
</feature>